<sequence length="140" mass="16223">MAFFFLLLPLYNLHVVSEQIHLRSMLVYMLKHHKRGYWPEKIKSILRIEYMAKNRARTACYASCLATSIVECFLAVHGLFGSTETVQSLGSGLSSILASNGPMFRDSWDVLMVRPKTEVFVDLHCQEFKRRSMKLNFCNR</sequence>
<dbReference type="EMBL" id="CM044701">
    <property type="protein sequence ID" value="KAI5681614.1"/>
    <property type="molecule type" value="Genomic_DNA"/>
</dbReference>
<protein>
    <submittedName>
        <fullName evidence="1">Uncharacterized protein</fullName>
    </submittedName>
</protein>
<comment type="caution">
    <text evidence="1">The sequence shown here is derived from an EMBL/GenBank/DDBJ whole genome shotgun (WGS) entry which is preliminary data.</text>
</comment>
<name>A0ACC0CA01_CATRO</name>
<organism evidence="1 2">
    <name type="scientific">Catharanthus roseus</name>
    <name type="common">Madagascar periwinkle</name>
    <name type="synonym">Vinca rosea</name>
    <dbReference type="NCBI Taxonomy" id="4058"/>
    <lineage>
        <taxon>Eukaryota</taxon>
        <taxon>Viridiplantae</taxon>
        <taxon>Streptophyta</taxon>
        <taxon>Embryophyta</taxon>
        <taxon>Tracheophyta</taxon>
        <taxon>Spermatophyta</taxon>
        <taxon>Magnoliopsida</taxon>
        <taxon>eudicotyledons</taxon>
        <taxon>Gunneridae</taxon>
        <taxon>Pentapetalae</taxon>
        <taxon>asterids</taxon>
        <taxon>lamiids</taxon>
        <taxon>Gentianales</taxon>
        <taxon>Apocynaceae</taxon>
        <taxon>Rauvolfioideae</taxon>
        <taxon>Vinceae</taxon>
        <taxon>Catharanthinae</taxon>
        <taxon>Catharanthus</taxon>
    </lineage>
</organism>
<evidence type="ECO:0000313" key="1">
    <source>
        <dbReference type="EMBL" id="KAI5681614.1"/>
    </source>
</evidence>
<dbReference type="Proteomes" id="UP001060085">
    <property type="component" value="Linkage Group LG01"/>
</dbReference>
<accession>A0ACC0CA01</accession>
<reference evidence="2" key="1">
    <citation type="journal article" date="2023" name="Nat. Plants">
        <title>Single-cell RNA sequencing provides a high-resolution roadmap for understanding the multicellular compartmentation of specialized metabolism.</title>
        <authorList>
            <person name="Sun S."/>
            <person name="Shen X."/>
            <person name="Li Y."/>
            <person name="Li Y."/>
            <person name="Wang S."/>
            <person name="Li R."/>
            <person name="Zhang H."/>
            <person name="Shen G."/>
            <person name="Guo B."/>
            <person name="Wei J."/>
            <person name="Xu J."/>
            <person name="St-Pierre B."/>
            <person name="Chen S."/>
            <person name="Sun C."/>
        </authorList>
    </citation>
    <scope>NUCLEOTIDE SEQUENCE [LARGE SCALE GENOMIC DNA]</scope>
</reference>
<gene>
    <name evidence="1" type="ORF">M9H77_02842</name>
</gene>
<proteinExistence type="predicted"/>
<keyword evidence="2" id="KW-1185">Reference proteome</keyword>
<evidence type="ECO:0000313" key="2">
    <source>
        <dbReference type="Proteomes" id="UP001060085"/>
    </source>
</evidence>